<dbReference type="Gene3D" id="1.20.1250.20">
    <property type="entry name" value="MFS general substrate transporter like domains"/>
    <property type="match status" value="1"/>
</dbReference>
<dbReference type="PANTHER" id="PTHR48023:SF4">
    <property type="entry name" value="D-XYLOSE-PROTON SYMPORTER-LIKE 2"/>
    <property type="match status" value="1"/>
</dbReference>
<evidence type="ECO:0000259" key="10">
    <source>
        <dbReference type="PROSITE" id="PS50850"/>
    </source>
</evidence>
<evidence type="ECO:0000256" key="5">
    <source>
        <dbReference type="ARBA" id="ARBA00022597"/>
    </source>
</evidence>
<evidence type="ECO:0000256" key="8">
    <source>
        <dbReference type="ARBA" id="ARBA00023136"/>
    </source>
</evidence>
<keyword evidence="3" id="KW-0813">Transport</keyword>
<feature type="domain" description="Major facilitator superfamily (MFS) profile" evidence="10">
    <location>
        <begin position="10"/>
        <end position="429"/>
    </location>
</feature>
<dbReference type="InterPro" id="IPR003663">
    <property type="entry name" value="Sugar/inositol_transpt"/>
</dbReference>
<keyword evidence="5" id="KW-0762">Sugar transport</keyword>
<feature type="transmembrane region" description="Helical" evidence="9">
    <location>
        <begin position="135"/>
        <end position="157"/>
    </location>
</feature>
<dbReference type="InterPro" id="IPR005828">
    <property type="entry name" value="MFS_sugar_transport-like"/>
</dbReference>
<feature type="transmembrane region" description="Helical" evidence="9">
    <location>
        <begin position="45"/>
        <end position="64"/>
    </location>
</feature>
<sequence>MKRTRYILLISLVAACGGLLFGFDTAVISGVLPLLKTHFGFGELMSGWVVSILTIGCIIGVIFAGSLADKYGRKKLLYIASLLFMASAIGTAFSMNIYIFQCFRFLGGIAVGVASIASPMYIAEVAPADKRGRMVSINQLTIVTGILFAFFSNYLLVNTGDNNWRWMLLVMAVPALVFFLLLSTVPRSPRWLLMTGKDEEGLSVLKKITGEANAVREYEEIHNSLNKKQEKSGLKELFSSKSRKLLIIGILLAVFQQITGINTIMYYAPVIFDTLGFSIDSSLLQTVLIGCINFLFTIFAMFFVDKLGRRPLLLIGSVVMSLSLGILAFAVNKNIGGYGVLICLLVYIAAYAISLGPVTWVLISEIFPNKHRGVGMSISTLFLWASCFAVALFFPVVLSSLGIANTFLLFMVICIASFMFYLLCIKETKNTKLENIE</sequence>
<dbReference type="InterPro" id="IPR005829">
    <property type="entry name" value="Sugar_transporter_CS"/>
</dbReference>
<feature type="transmembrane region" description="Helical" evidence="9">
    <location>
        <begin position="374"/>
        <end position="397"/>
    </location>
</feature>
<dbReference type="PRINTS" id="PR00171">
    <property type="entry name" value="SUGRTRNSPORT"/>
</dbReference>
<evidence type="ECO:0000256" key="1">
    <source>
        <dbReference type="ARBA" id="ARBA00004651"/>
    </source>
</evidence>
<reference evidence="11" key="1">
    <citation type="submission" date="2019-03" db="EMBL/GenBank/DDBJ databases">
        <title>Single cell metagenomics reveals metabolic interactions within the superorganism composed of flagellate Streblomastix strix and complex community of Bacteroidetes bacteria on its surface.</title>
        <authorList>
            <person name="Treitli S.C."/>
            <person name="Kolisko M."/>
            <person name="Husnik F."/>
            <person name="Keeling P."/>
            <person name="Hampl V."/>
        </authorList>
    </citation>
    <scope>NUCLEOTIDE SEQUENCE</scope>
    <source>
        <strain evidence="11">STM</strain>
    </source>
</reference>
<evidence type="ECO:0000256" key="4">
    <source>
        <dbReference type="ARBA" id="ARBA00022475"/>
    </source>
</evidence>
<protein>
    <submittedName>
        <fullName evidence="11">D-xylose-proton symporter</fullName>
    </submittedName>
</protein>
<dbReference type="PROSITE" id="PS00217">
    <property type="entry name" value="SUGAR_TRANSPORT_2"/>
    <property type="match status" value="1"/>
</dbReference>
<feature type="transmembrane region" description="Helical" evidence="9">
    <location>
        <begin position="245"/>
        <end position="268"/>
    </location>
</feature>
<keyword evidence="8 9" id="KW-0472">Membrane</keyword>
<dbReference type="PANTHER" id="PTHR48023">
    <property type="entry name" value="D-XYLOSE-PROTON SYMPORTER-LIKE 2"/>
    <property type="match status" value="1"/>
</dbReference>
<organism evidence="11">
    <name type="scientific">termite gut metagenome</name>
    <dbReference type="NCBI Taxonomy" id="433724"/>
    <lineage>
        <taxon>unclassified sequences</taxon>
        <taxon>metagenomes</taxon>
        <taxon>organismal metagenomes</taxon>
    </lineage>
</organism>
<evidence type="ECO:0000256" key="3">
    <source>
        <dbReference type="ARBA" id="ARBA00022448"/>
    </source>
</evidence>
<feature type="transmembrane region" description="Helical" evidence="9">
    <location>
        <begin position="283"/>
        <end position="304"/>
    </location>
</feature>
<keyword evidence="4" id="KW-1003">Cell membrane</keyword>
<dbReference type="PROSITE" id="PS00216">
    <property type="entry name" value="SUGAR_TRANSPORT_1"/>
    <property type="match status" value="1"/>
</dbReference>
<dbReference type="NCBIfam" id="TIGR00879">
    <property type="entry name" value="SP"/>
    <property type="match status" value="1"/>
</dbReference>
<proteinExistence type="inferred from homology"/>
<feature type="transmembrane region" description="Helical" evidence="9">
    <location>
        <begin position="105"/>
        <end position="123"/>
    </location>
</feature>
<dbReference type="Pfam" id="PF00083">
    <property type="entry name" value="Sugar_tr"/>
    <property type="match status" value="1"/>
</dbReference>
<dbReference type="CDD" id="cd17359">
    <property type="entry name" value="MFS_XylE_like"/>
    <property type="match status" value="1"/>
</dbReference>
<gene>
    <name evidence="11" type="ORF">EZS27_007400</name>
</gene>
<evidence type="ECO:0000256" key="9">
    <source>
        <dbReference type="SAM" id="Phobius"/>
    </source>
</evidence>
<evidence type="ECO:0000256" key="2">
    <source>
        <dbReference type="ARBA" id="ARBA00010992"/>
    </source>
</evidence>
<dbReference type="PROSITE" id="PS50850">
    <property type="entry name" value="MFS"/>
    <property type="match status" value="1"/>
</dbReference>
<dbReference type="GO" id="GO:0005886">
    <property type="term" value="C:plasma membrane"/>
    <property type="evidence" value="ECO:0007669"/>
    <property type="project" value="UniProtKB-SubCell"/>
</dbReference>
<evidence type="ECO:0000313" key="11">
    <source>
        <dbReference type="EMBL" id="KAA6345015.1"/>
    </source>
</evidence>
<evidence type="ECO:0000256" key="6">
    <source>
        <dbReference type="ARBA" id="ARBA00022692"/>
    </source>
</evidence>
<keyword evidence="6 9" id="KW-0812">Transmembrane</keyword>
<dbReference type="EMBL" id="SNRY01000190">
    <property type="protein sequence ID" value="KAA6345015.1"/>
    <property type="molecule type" value="Genomic_DNA"/>
</dbReference>
<keyword evidence="7 9" id="KW-1133">Transmembrane helix</keyword>
<dbReference type="AlphaFoldDB" id="A0A5J4SIB8"/>
<dbReference type="PROSITE" id="PS51257">
    <property type="entry name" value="PROKAR_LIPOPROTEIN"/>
    <property type="match status" value="1"/>
</dbReference>
<feature type="transmembrane region" description="Helical" evidence="9">
    <location>
        <begin position="311"/>
        <end position="331"/>
    </location>
</feature>
<dbReference type="InterPro" id="IPR050820">
    <property type="entry name" value="MFS_Sugar_Transporter"/>
</dbReference>
<dbReference type="InterPro" id="IPR047984">
    <property type="entry name" value="XylE-like"/>
</dbReference>
<evidence type="ECO:0000256" key="7">
    <source>
        <dbReference type="ARBA" id="ARBA00022989"/>
    </source>
</evidence>
<dbReference type="InterPro" id="IPR020846">
    <property type="entry name" value="MFS_dom"/>
</dbReference>
<accession>A0A5J4SIB8</accession>
<comment type="subcellular location">
    <subcellularLocation>
        <location evidence="1">Cell membrane</location>
        <topology evidence="1">Multi-pass membrane protein</topology>
    </subcellularLocation>
</comment>
<feature type="transmembrane region" description="Helical" evidence="9">
    <location>
        <begin position="337"/>
        <end position="362"/>
    </location>
</feature>
<dbReference type="InterPro" id="IPR036259">
    <property type="entry name" value="MFS_trans_sf"/>
</dbReference>
<feature type="transmembrane region" description="Helical" evidence="9">
    <location>
        <begin position="403"/>
        <end position="424"/>
    </location>
</feature>
<feature type="transmembrane region" description="Helical" evidence="9">
    <location>
        <begin position="76"/>
        <end position="99"/>
    </location>
</feature>
<dbReference type="SUPFAM" id="SSF103473">
    <property type="entry name" value="MFS general substrate transporter"/>
    <property type="match status" value="1"/>
</dbReference>
<dbReference type="FunFam" id="1.20.1250.20:FF:000122">
    <property type="entry name" value="D-xylose transporter XylE"/>
    <property type="match status" value="1"/>
</dbReference>
<feature type="transmembrane region" description="Helical" evidence="9">
    <location>
        <begin position="163"/>
        <end position="185"/>
    </location>
</feature>
<dbReference type="GO" id="GO:0022857">
    <property type="term" value="F:transmembrane transporter activity"/>
    <property type="evidence" value="ECO:0007669"/>
    <property type="project" value="InterPro"/>
</dbReference>
<comment type="similarity">
    <text evidence="2">Belongs to the major facilitator superfamily. Sugar transporter (TC 2.A.1.1) family.</text>
</comment>
<name>A0A5J4SIB8_9ZZZZ</name>
<comment type="caution">
    <text evidence="11">The sequence shown here is derived from an EMBL/GenBank/DDBJ whole genome shotgun (WGS) entry which is preliminary data.</text>
</comment>